<dbReference type="Pfam" id="PF03129">
    <property type="entry name" value="HGTP_anticodon"/>
    <property type="match status" value="1"/>
</dbReference>
<protein>
    <recommendedName>
        <fullName evidence="12">Threonine--tRNA ligase</fullName>
        <ecNumber evidence="12">6.1.1.3</ecNumber>
    </recommendedName>
    <alternativeName>
        <fullName evidence="12">Threonyl-tRNA synthetase</fullName>
        <shortName evidence="12">ThrRS</shortName>
    </alternativeName>
</protein>
<dbReference type="PROSITE" id="PS50862">
    <property type="entry name" value="AA_TRNA_LIGASE_II"/>
    <property type="match status" value="1"/>
</dbReference>
<dbReference type="InterPro" id="IPR047246">
    <property type="entry name" value="ThrRS_anticodon"/>
</dbReference>
<evidence type="ECO:0000256" key="6">
    <source>
        <dbReference type="ARBA" id="ARBA00022833"/>
    </source>
</evidence>
<comment type="caution">
    <text evidence="12">Lacks conserved residue(s) required for the propagation of feature annotation.</text>
</comment>
<keyword evidence="4 12" id="KW-0479">Metal-binding</keyword>
<feature type="domain" description="Aminoacyl-transfer RNA synthetases class-II family profile" evidence="13">
    <location>
        <begin position="510"/>
        <end position="813"/>
    </location>
</feature>
<reference evidence="14 15" key="1">
    <citation type="submission" date="2019-01" db="EMBL/GenBank/DDBJ databases">
        <title>Lujinxingia litoralis gen. nov., sp. nov. and Lujinxingia sediminis gen. nov., sp. nov., new members in the order Bradymonadales, isolated from coastal sediment.</title>
        <authorList>
            <person name="Li C.-M."/>
        </authorList>
    </citation>
    <scope>NUCLEOTIDE SEQUENCE [LARGE SCALE GENOMIC DNA]</scope>
    <source>
        <strain evidence="14 15">SEH01</strain>
    </source>
</reference>
<dbReference type="SUPFAM" id="SSF55186">
    <property type="entry name" value="ThrRS/AlaRS common domain"/>
    <property type="match status" value="1"/>
</dbReference>
<evidence type="ECO:0000313" key="15">
    <source>
        <dbReference type="Proteomes" id="UP000282926"/>
    </source>
</evidence>
<keyword evidence="9 12" id="KW-0648">Protein biosynthesis</keyword>
<keyword evidence="2 12" id="KW-0820">tRNA-binding</keyword>
<keyword evidence="6 12" id="KW-0862">Zinc</keyword>
<dbReference type="SUPFAM" id="SSF55681">
    <property type="entry name" value="Class II aaRS and biotin synthetases"/>
    <property type="match status" value="1"/>
</dbReference>
<feature type="binding site" evidence="12">
    <location>
        <position position="614"/>
    </location>
    <ligand>
        <name>Zn(2+)</name>
        <dbReference type="ChEBI" id="CHEBI:29105"/>
        <note>catalytic</note>
    </ligand>
</feature>
<evidence type="ECO:0000256" key="12">
    <source>
        <dbReference type="HAMAP-Rule" id="MF_00184"/>
    </source>
</evidence>
<dbReference type="PRINTS" id="PR01047">
    <property type="entry name" value="TRNASYNTHTHR"/>
</dbReference>
<proteinExistence type="inferred from homology"/>
<dbReference type="PANTHER" id="PTHR11451:SF44">
    <property type="entry name" value="THREONINE--TRNA LIGASE, CHLOROPLASTIC_MITOCHONDRIAL 2"/>
    <property type="match status" value="1"/>
</dbReference>
<comment type="similarity">
    <text evidence="1 12">Belongs to the class-II aminoacyl-tRNA synthetase family.</text>
</comment>
<evidence type="ECO:0000256" key="11">
    <source>
        <dbReference type="ARBA" id="ARBA00049515"/>
    </source>
</evidence>
<comment type="subcellular location">
    <subcellularLocation>
        <location evidence="12">Cytoplasm</location>
    </subcellularLocation>
</comment>
<dbReference type="Gene3D" id="3.30.980.10">
    <property type="entry name" value="Threonyl-trna Synthetase, Chain A, domain 2"/>
    <property type="match status" value="1"/>
</dbReference>
<dbReference type="Proteomes" id="UP000282926">
    <property type="component" value="Unassembled WGS sequence"/>
</dbReference>
<evidence type="ECO:0000256" key="5">
    <source>
        <dbReference type="ARBA" id="ARBA00022741"/>
    </source>
</evidence>
<dbReference type="Gene3D" id="3.40.50.800">
    <property type="entry name" value="Anticodon-binding domain"/>
    <property type="match status" value="1"/>
</dbReference>
<evidence type="ECO:0000256" key="8">
    <source>
        <dbReference type="ARBA" id="ARBA00022884"/>
    </source>
</evidence>
<keyword evidence="5 12" id="KW-0547">Nucleotide-binding</keyword>
<gene>
    <name evidence="12 14" type="primary">thrS</name>
    <name evidence="14" type="ORF">EA187_10665</name>
</gene>
<comment type="catalytic activity">
    <reaction evidence="11 12">
        <text>tRNA(Thr) + L-threonine + ATP = L-threonyl-tRNA(Thr) + AMP + diphosphate + H(+)</text>
        <dbReference type="Rhea" id="RHEA:24624"/>
        <dbReference type="Rhea" id="RHEA-COMP:9670"/>
        <dbReference type="Rhea" id="RHEA-COMP:9704"/>
        <dbReference type="ChEBI" id="CHEBI:15378"/>
        <dbReference type="ChEBI" id="CHEBI:30616"/>
        <dbReference type="ChEBI" id="CHEBI:33019"/>
        <dbReference type="ChEBI" id="CHEBI:57926"/>
        <dbReference type="ChEBI" id="CHEBI:78442"/>
        <dbReference type="ChEBI" id="CHEBI:78534"/>
        <dbReference type="ChEBI" id="CHEBI:456215"/>
        <dbReference type="EC" id="6.1.1.3"/>
    </reaction>
</comment>
<evidence type="ECO:0000256" key="1">
    <source>
        <dbReference type="ARBA" id="ARBA00008226"/>
    </source>
</evidence>
<dbReference type="CDD" id="cd00860">
    <property type="entry name" value="ThrRS_anticodon"/>
    <property type="match status" value="1"/>
</dbReference>
<dbReference type="GO" id="GO:0004829">
    <property type="term" value="F:threonine-tRNA ligase activity"/>
    <property type="evidence" value="ECO:0007669"/>
    <property type="project" value="UniProtKB-EC"/>
</dbReference>
<organism evidence="14 15">
    <name type="scientific">Lujinxingia sediminis</name>
    <dbReference type="NCBI Taxonomy" id="2480984"/>
    <lineage>
        <taxon>Bacteria</taxon>
        <taxon>Deltaproteobacteria</taxon>
        <taxon>Bradymonadales</taxon>
        <taxon>Lujinxingiaceae</taxon>
        <taxon>Lujinxingia</taxon>
    </lineage>
</organism>
<dbReference type="SUPFAM" id="SSF52954">
    <property type="entry name" value="Class II aaRS ABD-related"/>
    <property type="match status" value="1"/>
</dbReference>
<evidence type="ECO:0000256" key="3">
    <source>
        <dbReference type="ARBA" id="ARBA00022598"/>
    </source>
</evidence>
<keyword evidence="15" id="KW-1185">Reference proteome</keyword>
<dbReference type="EMBL" id="SADD01000005">
    <property type="protein sequence ID" value="RVU44011.1"/>
    <property type="molecule type" value="Genomic_DNA"/>
</dbReference>
<dbReference type="Gene3D" id="3.30.54.20">
    <property type="match status" value="1"/>
</dbReference>
<dbReference type="EC" id="6.1.1.3" evidence="12"/>
<dbReference type="PANTHER" id="PTHR11451">
    <property type="entry name" value="THREONINE-TRNA LIGASE"/>
    <property type="match status" value="1"/>
</dbReference>
<evidence type="ECO:0000259" key="13">
    <source>
        <dbReference type="PROSITE" id="PS50862"/>
    </source>
</evidence>
<feature type="binding site" evidence="12">
    <location>
        <position position="665"/>
    </location>
    <ligand>
        <name>Zn(2+)</name>
        <dbReference type="ChEBI" id="CHEBI:29105"/>
        <note>catalytic</note>
    </ligand>
</feature>
<dbReference type="InterPro" id="IPR033728">
    <property type="entry name" value="ThrRS_core"/>
</dbReference>
<dbReference type="InterPro" id="IPR012947">
    <property type="entry name" value="tRNA_SAD"/>
</dbReference>
<keyword evidence="12" id="KW-0963">Cytoplasm</keyword>
<name>A0ABY0CTP8_9DELT</name>
<dbReference type="HAMAP" id="MF_00184">
    <property type="entry name" value="Thr_tRNA_synth"/>
    <property type="match status" value="1"/>
</dbReference>
<keyword evidence="7 12" id="KW-0067">ATP-binding</keyword>
<dbReference type="Pfam" id="PF00587">
    <property type="entry name" value="tRNA-synt_2b"/>
    <property type="match status" value="1"/>
</dbReference>
<evidence type="ECO:0000256" key="7">
    <source>
        <dbReference type="ARBA" id="ARBA00022840"/>
    </source>
</evidence>
<sequence>MHLPEPPLLMSGVGRARGQIRERAPQRELLEVDAHVIAELLMHRAEHAGSHAAVATLEVRKLHNLHIRLGRAFHRHTFEHEVMDAVFVLLLLGNTLLRVLASAFRQRRDHGRERRLGLLTTLFLLHARVEALGAVGAGAKLTLSHLGQASALGSSELREIHTGILHRRSSRPALAGGLALCRTLIRRSTLGAHHGRLSLGVLFRARVAPQKRHHHGYHRQHQGRLLKPLVLFHHFVSRLSVGLLFSGQPRLLRTKARGNWLKHRRGPGYSMGSTRASSSDACMCPLPRRLSPRCTLRSPAFRAKSLSAALRRASQPLCCGPPAATRLHDTIDLLPQESPMAEAPNDKRADKLYRVRHSTAHLMAAAILEMFPDARLAIGPPIKDGFYYDFELPRALSPDDFEEIEERMTKLVKANVPFKYEEWDKDKAREFFKDQPYKLELIEGIEGDTVSTYESGPLIDLCAGPHVRYSKQCKNFKLLKVAGAYWRGDENQPMLQRVYGTAFPTREELDQYLLMLEEAKRRDHRKLARELELFDFNRLSPGSIFWRPKGWTSYRELQNYFREIEAEQGYEEICNPLIYHEDLFAQSGHLEHYQDTMFKLEAHGQNYCLKPMNCPDTMLYFKSKKRSYRELPLRVAEFGHLHRNELPGALGGATRVRQFCQDDAHIFTTEEHITQEISMLLELVERTYGMFNMEYDVEISTRPEDFMGEVELWDRAEGALKEALEAAGKSYTINEGDGAFYGPKIDFQVRDCLGRSWQCATIQLDFQLPRRFELTYTASDNAERTPIVIHRAIAGSLERFFAILLEHLAGAFPTWLAPVQAVIVPITDDQNDYAWQVARDLKRSGVRVEVDDRSEKMGFKIREAETKKIPYMLVIGGREAEAHNVALRTYKDGRRGTLPLAEVKAEILDRIANRTLDVDVQVSGLATIVEDAPSGEDMAERGY</sequence>
<dbReference type="CDD" id="cd00771">
    <property type="entry name" value="ThrRS_core"/>
    <property type="match status" value="1"/>
</dbReference>
<dbReference type="NCBIfam" id="TIGR00418">
    <property type="entry name" value="thrS"/>
    <property type="match status" value="1"/>
</dbReference>
<dbReference type="InterPro" id="IPR036621">
    <property type="entry name" value="Anticodon-bd_dom_sf"/>
</dbReference>
<feature type="binding site" evidence="12">
    <location>
        <position position="790"/>
    </location>
    <ligand>
        <name>Zn(2+)</name>
        <dbReference type="ChEBI" id="CHEBI:29105"/>
        <note>catalytic</note>
    </ligand>
</feature>
<evidence type="ECO:0000313" key="14">
    <source>
        <dbReference type="EMBL" id="RVU44011.1"/>
    </source>
</evidence>
<dbReference type="InterPro" id="IPR045864">
    <property type="entry name" value="aa-tRNA-synth_II/BPL/LPL"/>
</dbReference>
<evidence type="ECO:0000256" key="4">
    <source>
        <dbReference type="ARBA" id="ARBA00022723"/>
    </source>
</evidence>
<comment type="cofactor">
    <cofactor evidence="12">
        <name>Zn(2+)</name>
        <dbReference type="ChEBI" id="CHEBI:29105"/>
    </cofactor>
    <text evidence="12">Binds 1 zinc ion per subunit.</text>
</comment>
<evidence type="ECO:0000256" key="2">
    <source>
        <dbReference type="ARBA" id="ARBA00022555"/>
    </source>
</evidence>
<evidence type="ECO:0000256" key="9">
    <source>
        <dbReference type="ARBA" id="ARBA00022917"/>
    </source>
</evidence>
<comment type="caution">
    <text evidence="14">The sequence shown here is derived from an EMBL/GenBank/DDBJ whole genome shotgun (WGS) entry which is preliminary data.</text>
</comment>
<dbReference type="SMART" id="SM00863">
    <property type="entry name" value="tRNA_SAD"/>
    <property type="match status" value="1"/>
</dbReference>
<evidence type="ECO:0000256" key="10">
    <source>
        <dbReference type="ARBA" id="ARBA00023146"/>
    </source>
</evidence>
<dbReference type="Gene3D" id="3.30.930.10">
    <property type="entry name" value="Bira Bifunctional Protein, Domain 2"/>
    <property type="match status" value="1"/>
</dbReference>
<keyword evidence="8 12" id="KW-0694">RNA-binding</keyword>
<dbReference type="Pfam" id="PF07973">
    <property type="entry name" value="tRNA_SAD"/>
    <property type="match status" value="1"/>
</dbReference>
<keyword evidence="3 12" id="KW-0436">Ligase</keyword>
<comment type="subunit">
    <text evidence="12">Homodimer.</text>
</comment>
<dbReference type="InterPro" id="IPR004154">
    <property type="entry name" value="Anticodon-bd"/>
</dbReference>
<keyword evidence="10 12" id="KW-0030">Aminoacyl-tRNA synthetase</keyword>
<accession>A0ABY0CTP8</accession>
<dbReference type="InterPro" id="IPR002314">
    <property type="entry name" value="aa-tRNA-synt_IIb"/>
</dbReference>
<dbReference type="InterPro" id="IPR018163">
    <property type="entry name" value="Thr/Ala-tRNA-synth_IIc_edit"/>
</dbReference>
<dbReference type="InterPro" id="IPR006195">
    <property type="entry name" value="aa-tRNA-synth_II"/>
</dbReference>
<dbReference type="InterPro" id="IPR002320">
    <property type="entry name" value="Thr-tRNA-ligase_IIa"/>
</dbReference>